<dbReference type="Pfam" id="PF14205">
    <property type="entry name" value="Cys_rich_KTR"/>
    <property type="match status" value="1"/>
</dbReference>
<evidence type="ECO:0000313" key="1">
    <source>
        <dbReference type="EMBL" id="NBJ94934.1"/>
    </source>
</evidence>
<accession>A0A9X5BJM8</accession>
<dbReference type="Proteomes" id="UP001154420">
    <property type="component" value="Unassembled WGS sequence"/>
</dbReference>
<evidence type="ECO:0000313" key="2">
    <source>
        <dbReference type="Proteomes" id="UP001154420"/>
    </source>
</evidence>
<dbReference type="AlphaFoldDB" id="A0A9X5BJM8"/>
<reference evidence="1" key="1">
    <citation type="submission" date="2018-09" db="EMBL/GenBank/DDBJ databases">
        <title>Murine metabolic-syndrome-specific gut microbial biobank.</title>
        <authorList>
            <person name="Liu C."/>
        </authorList>
    </citation>
    <scope>NUCLEOTIDE SEQUENCE</scope>
    <source>
        <strain evidence="1">D42-62</strain>
    </source>
</reference>
<comment type="caution">
    <text evidence="1">The sequence shown here is derived from an EMBL/GenBank/DDBJ whole genome shotgun (WGS) entry which is preliminary data.</text>
</comment>
<dbReference type="EMBL" id="QZDT01000057">
    <property type="protein sequence ID" value="NBJ94934.1"/>
    <property type="molecule type" value="Genomic_DNA"/>
</dbReference>
<organism evidence="1 2">
    <name type="scientific">Parablautia muri</name>
    <dbReference type="NCBI Taxonomy" id="2320879"/>
    <lineage>
        <taxon>Bacteria</taxon>
        <taxon>Bacillati</taxon>
        <taxon>Bacillota</taxon>
        <taxon>Clostridia</taxon>
        <taxon>Lachnospirales</taxon>
        <taxon>Lachnospiraceae</taxon>
        <taxon>Parablautia</taxon>
    </lineage>
</organism>
<dbReference type="RefSeq" id="WP_160561909.1">
    <property type="nucleotide sequence ID" value="NZ_QZDT01000057.1"/>
</dbReference>
<sequence>MKQIHWICCPKCGNKTRDRLREDTILINYPIYCPKCKQETLINARNLQITFIKESDA</sequence>
<keyword evidence="2" id="KW-1185">Reference proteome</keyword>
<dbReference type="OrthoDB" id="9804828at2"/>
<dbReference type="InterPro" id="IPR025957">
    <property type="entry name" value="Cys_rich_KTR"/>
</dbReference>
<proteinExistence type="predicted"/>
<gene>
    <name evidence="1" type="ORF">D5281_20755</name>
</gene>
<name>A0A9X5BJM8_9FIRM</name>
<protein>
    <submittedName>
        <fullName evidence="1">Conjugal transfer protein</fullName>
    </submittedName>
</protein>